<keyword evidence="1" id="KW-0732">Signal</keyword>
<proteinExistence type="predicted"/>
<protein>
    <submittedName>
        <fullName evidence="2">Uncharacterized protein</fullName>
    </submittedName>
</protein>
<feature type="signal peptide" evidence="1">
    <location>
        <begin position="1"/>
        <end position="24"/>
    </location>
</feature>
<keyword evidence="3" id="KW-1185">Reference proteome</keyword>
<reference evidence="2" key="1">
    <citation type="submission" date="2023-08" db="EMBL/GenBank/DDBJ databases">
        <title>A de novo genome assembly of Solanum verrucosum Schlechtendal, a Mexican diploid species geographically isolated from the other diploid A-genome species in potato relatives.</title>
        <authorList>
            <person name="Hosaka K."/>
        </authorList>
    </citation>
    <scope>NUCLEOTIDE SEQUENCE</scope>
    <source>
        <tissue evidence="2">Young leaves</tissue>
    </source>
</reference>
<organism evidence="2 3">
    <name type="scientific">Solanum verrucosum</name>
    <dbReference type="NCBI Taxonomy" id="315347"/>
    <lineage>
        <taxon>Eukaryota</taxon>
        <taxon>Viridiplantae</taxon>
        <taxon>Streptophyta</taxon>
        <taxon>Embryophyta</taxon>
        <taxon>Tracheophyta</taxon>
        <taxon>Spermatophyta</taxon>
        <taxon>Magnoliopsida</taxon>
        <taxon>eudicotyledons</taxon>
        <taxon>Gunneridae</taxon>
        <taxon>Pentapetalae</taxon>
        <taxon>asterids</taxon>
        <taxon>lamiids</taxon>
        <taxon>Solanales</taxon>
        <taxon>Solanaceae</taxon>
        <taxon>Solanoideae</taxon>
        <taxon>Solaneae</taxon>
        <taxon>Solanum</taxon>
    </lineage>
</organism>
<dbReference type="AlphaFoldDB" id="A0AAF0UL21"/>
<gene>
    <name evidence="2" type="ORF">MTR67_040798</name>
</gene>
<evidence type="ECO:0000313" key="3">
    <source>
        <dbReference type="Proteomes" id="UP001234989"/>
    </source>
</evidence>
<accession>A0AAF0UL21</accession>
<dbReference type="Proteomes" id="UP001234989">
    <property type="component" value="Chromosome 9"/>
</dbReference>
<evidence type="ECO:0000256" key="1">
    <source>
        <dbReference type="SAM" id="SignalP"/>
    </source>
</evidence>
<dbReference type="EMBL" id="CP133620">
    <property type="protein sequence ID" value="WMV47413.1"/>
    <property type="molecule type" value="Genomic_DNA"/>
</dbReference>
<sequence>MSSKSALICVVILVFITTSHVVHGIGVNLQLQGILACSGNLPGIGIPGVPVNILPVGGNTTLATVVTGPGGNISATISTPELVSNILGLLNGIVAVVDLPIVNANVNCPVLPTTGILDLSVLKLLLFDYDDI</sequence>
<name>A0AAF0UL21_SOLVR</name>
<evidence type="ECO:0000313" key="2">
    <source>
        <dbReference type="EMBL" id="WMV47413.1"/>
    </source>
</evidence>
<feature type="chain" id="PRO_5042199992" evidence="1">
    <location>
        <begin position="25"/>
        <end position="132"/>
    </location>
</feature>